<accession>A0A439DIG9</accession>
<dbReference type="EMBL" id="RYZI01000011">
    <property type="protein sequence ID" value="RWA14207.1"/>
    <property type="molecule type" value="Genomic_DNA"/>
</dbReference>
<dbReference type="Pfam" id="PF01408">
    <property type="entry name" value="GFO_IDH_MocA"/>
    <property type="match status" value="1"/>
</dbReference>
<dbReference type="GO" id="GO:0000166">
    <property type="term" value="F:nucleotide binding"/>
    <property type="evidence" value="ECO:0007669"/>
    <property type="project" value="InterPro"/>
</dbReference>
<dbReference type="InterPro" id="IPR036291">
    <property type="entry name" value="NAD(P)-bd_dom_sf"/>
</dbReference>
<protein>
    <recommendedName>
        <fullName evidence="3">D-xylose 1-dehydrogenase (NADP(+), D-xylono-1,5-lactone-forming)</fullName>
        <ecNumber evidence="3">1.1.1.179</ecNumber>
    </recommendedName>
    <alternativeName>
        <fullName evidence="4">D-xylose-NADP dehydrogenase</fullName>
    </alternativeName>
</protein>
<proteinExistence type="inferred from homology"/>
<evidence type="ECO:0000259" key="6">
    <source>
        <dbReference type="Pfam" id="PF01408"/>
    </source>
</evidence>
<evidence type="ECO:0000256" key="3">
    <source>
        <dbReference type="ARBA" id="ARBA00038984"/>
    </source>
</evidence>
<dbReference type="Proteomes" id="UP000286045">
    <property type="component" value="Unassembled WGS sequence"/>
</dbReference>
<dbReference type="AlphaFoldDB" id="A0A439DIG9"/>
<dbReference type="SUPFAM" id="SSF55347">
    <property type="entry name" value="Glyceraldehyde-3-phosphate dehydrogenase-like, C-terminal domain"/>
    <property type="match status" value="1"/>
</dbReference>
<comment type="similarity">
    <text evidence="1">Belongs to the Gfo/Idh/MocA family.</text>
</comment>
<evidence type="ECO:0000256" key="4">
    <source>
        <dbReference type="ARBA" id="ARBA00042988"/>
    </source>
</evidence>
<evidence type="ECO:0000256" key="1">
    <source>
        <dbReference type="ARBA" id="ARBA00010928"/>
    </source>
</evidence>
<evidence type="ECO:0000256" key="2">
    <source>
        <dbReference type="ARBA" id="ARBA00023002"/>
    </source>
</evidence>
<feature type="domain" description="Gfo/Idh/MocA-like oxidoreductase N-terminal" evidence="6">
    <location>
        <begin position="10"/>
        <end position="137"/>
    </location>
</feature>
<dbReference type="STRING" id="363999.A0A439DIG9"/>
<comment type="caution">
    <text evidence="7">The sequence shown here is derived from an EMBL/GenBank/DDBJ whole genome shotgun (WGS) entry which is preliminary data.</text>
</comment>
<evidence type="ECO:0000256" key="5">
    <source>
        <dbReference type="ARBA" id="ARBA00049233"/>
    </source>
</evidence>
<dbReference type="Gene3D" id="3.40.50.720">
    <property type="entry name" value="NAD(P)-binding Rossmann-like Domain"/>
    <property type="match status" value="1"/>
</dbReference>
<reference evidence="7 8" key="1">
    <citation type="submission" date="2018-12" db="EMBL/GenBank/DDBJ databases">
        <title>Draft genome sequence of Xylaria grammica IHI A82.</title>
        <authorList>
            <person name="Buettner E."/>
            <person name="Kellner H."/>
        </authorList>
    </citation>
    <scope>NUCLEOTIDE SEQUENCE [LARGE SCALE GENOMIC DNA]</scope>
    <source>
        <strain evidence="7 8">IHI A82</strain>
    </source>
</reference>
<sequence length="392" mass="43422">MAQTTTPCRWALLGLSSIAQTFVDDILLPRDSSDPISHIVTSVSTTGGQERAHKWLAERKVPNSQDVAVFATFEEMLKSGDFDVIYISTPHPLHYPHALAALNHKRNVLLEKPATMNRPQLERLIQVSKEQGVVFMEAMWTRYLPATLFLQQHIMPQIGPIRRVFADLSVPIASKDMDLTSRLLDKEAGAGAWLDMGIYCLAWADVVLNPDNENKKIPKVVFADSIPYYTGKEDVDDINTVVISGKSESSGQSSAIAIVTTSLTLAGSNKSADRLAVKKVGPSVKIEAENAQVCIPFPLIRPQELHVEWYGSEHLDEKGDAKAEVIKLPVERGWGLWYQADVIAKAVRDRKSENDQKPGLAIGEEESLRVMQWLDDARELAGIKYDPASEAV</sequence>
<keyword evidence="8" id="KW-1185">Reference proteome</keyword>
<evidence type="ECO:0000313" key="8">
    <source>
        <dbReference type="Proteomes" id="UP000286045"/>
    </source>
</evidence>
<name>A0A439DIG9_9PEZI</name>
<gene>
    <name evidence="7" type="ORF">EKO27_g894</name>
</gene>
<evidence type="ECO:0000313" key="7">
    <source>
        <dbReference type="EMBL" id="RWA14207.1"/>
    </source>
</evidence>
<dbReference type="SUPFAM" id="SSF51735">
    <property type="entry name" value="NAD(P)-binding Rossmann-fold domains"/>
    <property type="match status" value="1"/>
</dbReference>
<dbReference type="EC" id="1.1.1.179" evidence="3"/>
<dbReference type="InterPro" id="IPR050984">
    <property type="entry name" value="Gfo/Idh/MocA_domain"/>
</dbReference>
<keyword evidence="2" id="KW-0560">Oxidoreductase</keyword>
<dbReference type="Gene3D" id="3.30.360.10">
    <property type="entry name" value="Dihydrodipicolinate Reductase, domain 2"/>
    <property type="match status" value="1"/>
</dbReference>
<dbReference type="GO" id="GO:0047837">
    <property type="term" value="F:D-xylose 1-dehydrogenase (NADP+) activity"/>
    <property type="evidence" value="ECO:0007669"/>
    <property type="project" value="UniProtKB-EC"/>
</dbReference>
<dbReference type="InterPro" id="IPR000683">
    <property type="entry name" value="Gfo/Idh/MocA-like_OxRdtase_N"/>
</dbReference>
<dbReference type="PANTHER" id="PTHR22604:SF105">
    <property type="entry name" value="TRANS-1,2-DIHYDROBENZENE-1,2-DIOL DEHYDROGENASE"/>
    <property type="match status" value="1"/>
</dbReference>
<dbReference type="PANTHER" id="PTHR22604">
    <property type="entry name" value="OXIDOREDUCTASES"/>
    <property type="match status" value="1"/>
</dbReference>
<organism evidence="7 8">
    <name type="scientific">Xylaria grammica</name>
    <dbReference type="NCBI Taxonomy" id="363999"/>
    <lineage>
        <taxon>Eukaryota</taxon>
        <taxon>Fungi</taxon>
        <taxon>Dikarya</taxon>
        <taxon>Ascomycota</taxon>
        <taxon>Pezizomycotina</taxon>
        <taxon>Sordariomycetes</taxon>
        <taxon>Xylariomycetidae</taxon>
        <taxon>Xylariales</taxon>
        <taxon>Xylariaceae</taxon>
        <taxon>Xylaria</taxon>
    </lineage>
</organism>
<comment type="catalytic activity">
    <reaction evidence="5">
        <text>D-xylose + NADP(+) = D-xylono-1,5-lactone + NADPH + H(+)</text>
        <dbReference type="Rhea" id="RHEA:22000"/>
        <dbReference type="ChEBI" id="CHEBI:15378"/>
        <dbReference type="ChEBI" id="CHEBI:15867"/>
        <dbReference type="ChEBI" id="CHEBI:53455"/>
        <dbReference type="ChEBI" id="CHEBI:57783"/>
        <dbReference type="ChEBI" id="CHEBI:58349"/>
        <dbReference type="EC" id="1.1.1.179"/>
    </reaction>
</comment>